<evidence type="ECO:0000256" key="1">
    <source>
        <dbReference type="ARBA" id="ARBA00002668"/>
    </source>
</evidence>
<sequence>MAMPSSANQNKRTPVASSSSPAVPHFAAASSPSPSPSPPLFMCCVSLPGPLQPLSLPSPSPPSSSSPSSSSSSSTDLPPLRRSLPTLSEIAHIEPSKSSLSTPHPHLQRSHVAELLLFRGRRKPSLQHSQGRPQQSKQQSKHSLPTSSHRSHSHRNDLVDLAASNGKQYSSKGEDNRNSWELLKSGEVSNLIKQGFMERSQRRHSPGRVSPLMQETIAASAEIVSPLYTSTGKATAGLVHSALHAPPFAPSPPPDKSAKPNTLNIPPDKPAKANTLFNMMSRDAELRSKQKEGAVPAPLTLQRSRSSVAVLNGGNARNPLFNNAECSDVNLVLKGRDGGEVCLSLHSCILVERSKYFGARLSEAWCNQQKRQGATSYLLEIEDCEDLEVFQETLHLLYCQDLQARLIKCNVPRVLAILKVAALILFESCIICCLEYLEAAPWAEEEEEKVKALLGQLQIESFTSTDVLKRLKTEESSGSEDTVVQLLEMVTKGKDNKARREMKALVSKMLRENLSQNRDGVDLSRESLYQACTTCLDALSALFLQASRNDFMNQGNEDRGTLIAEIAHQADNLLWLLEILLDRHMANDFVKMWAHQSELARIHKEIATVLRYEVSRLTARLCVAIGRGQVLCPVDVRYTLLQTWLPPLVEDFGWMQRCCKGLDKNVVEDGISQTVLTLPLKQQQNILLACLVEADVSEIVKRYNSLLKDCAALRSSALQSTYKLPVNVVVELLHNFVVQRAKMLFLNAGVCIPHAEVSARGGILAVEMTHNDWLLTGASDFIPDAEVSGTGTIPTAAHCPRQ</sequence>
<dbReference type="Pfam" id="PF25553">
    <property type="entry name" value="BTB-POZ_ANK-like"/>
    <property type="match status" value="1"/>
</dbReference>
<protein>
    <recommendedName>
        <fullName evidence="5">BTB domain-containing protein</fullName>
    </recommendedName>
</protein>
<comment type="caution">
    <text evidence="6">The sequence shown here is derived from an EMBL/GenBank/DDBJ whole genome shotgun (WGS) entry which is preliminary data.</text>
</comment>
<comment type="function">
    <text evidence="1">May act as a substrate-specific adapter of an E3 ubiquitin-protein ligase complex (CUL3-RBX1-BTB) which mediates the ubiquitination and subsequent proteasomal degradation of target proteins.</text>
</comment>
<dbReference type="Pfam" id="PF00651">
    <property type="entry name" value="BTB"/>
    <property type="match status" value="1"/>
</dbReference>
<dbReference type="OrthoDB" id="1923011at2759"/>
<feature type="region of interest" description="Disordered" evidence="4">
    <location>
        <begin position="244"/>
        <end position="269"/>
    </location>
</feature>
<feature type="compositionally biased region" description="Polar residues" evidence="4">
    <location>
        <begin position="126"/>
        <end position="148"/>
    </location>
</feature>
<proteinExistence type="predicted"/>
<comment type="pathway">
    <text evidence="2">Protein modification; protein ubiquitination.</text>
</comment>
<reference evidence="6" key="1">
    <citation type="submission" date="2021-01" db="EMBL/GenBank/DDBJ databases">
        <title>Adiantum capillus-veneris genome.</title>
        <authorList>
            <person name="Fang Y."/>
            <person name="Liao Q."/>
        </authorList>
    </citation>
    <scope>NUCLEOTIDE SEQUENCE</scope>
    <source>
        <strain evidence="6">H3</strain>
        <tissue evidence="6">Leaf</tissue>
    </source>
</reference>
<feature type="region of interest" description="Disordered" evidence="4">
    <location>
        <begin position="123"/>
        <end position="155"/>
    </location>
</feature>
<gene>
    <name evidence="6" type="ORF">GOP47_0001382</name>
</gene>
<keyword evidence="3" id="KW-0833">Ubl conjugation pathway</keyword>
<feature type="compositionally biased region" description="Polar residues" evidence="4">
    <location>
        <begin position="1"/>
        <end position="12"/>
    </location>
</feature>
<dbReference type="PANTHER" id="PTHR31060:SF3">
    <property type="entry name" value="OS04G0579700 PROTEIN"/>
    <property type="match status" value="1"/>
</dbReference>
<accession>A0A9D4ZN63</accession>
<name>A0A9D4ZN63_ADICA</name>
<dbReference type="AlphaFoldDB" id="A0A9D4ZN63"/>
<keyword evidence="7" id="KW-1185">Reference proteome</keyword>
<feature type="compositionally biased region" description="Low complexity" evidence="4">
    <location>
        <begin position="14"/>
        <end position="32"/>
    </location>
</feature>
<feature type="domain" description="BTB" evidence="5">
    <location>
        <begin position="327"/>
        <end position="406"/>
    </location>
</feature>
<dbReference type="PANTHER" id="PTHR31060">
    <property type="entry name" value="OSJNBA0011J08.25 PROTEIN-RELATED"/>
    <property type="match status" value="1"/>
</dbReference>
<dbReference type="Proteomes" id="UP000886520">
    <property type="component" value="Chromosome 2"/>
</dbReference>
<dbReference type="PROSITE" id="PS50097">
    <property type="entry name" value="BTB"/>
    <property type="match status" value="1"/>
</dbReference>
<dbReference type="InterPro" id="IPR058039">
    <property type="entry name" value="At3g05675-like_ankyrin"/>
</dbReference>
<dbReference type="InterPro" id="IPR000210">
    <property type="entry name" value="BTB/POZ_dom"/>
</dbReference>
<dbReference type="InterPro" id="IPR011333">
    <property type="entry name" value="SKP1/BTB/POZ_sf"/>
</dbReference>
<dbReference type="EMBL" id="JABFUD020000003">
    <property type="protein sequence ID" value="KAI5081639.1"/>
    <property type="molecule type" value="Genomic_DNA"/>
</dbReference>
<evidence type="ECO:0000256" key="2">
    <source>
        <dbReference type="ARBA" id="ARBA00004906"/>
    </source>
</evidence>
<feature type="compositionally biased region" description="Low complexity" evidence="4">
    <location>
        <begin position="65"/>
        <end position="88"/>
    </location>
</feature>
<evidence type="ECO:0000256" key="3">
    <source>
        <dbReference type="ARBA" id="ARBA00022786"/>
    </source>
</evidence>
<evidence type="ECO:0000313" key="7">
    <source>
        <dbReference type="Proteomes" id="UP000886520"/>
    </source>
</evidence>
<dbReference type="Gene3D" id="3.30.710.10">
    <property type="entry name" value="Potassium Channel Kv1.1, Chain A"/>
    <property type="match status" value="1"/>
</dbReference>
<evidence type="ECO:0000256" key="4">
    <source>
        <dbReference type="SAM" id="MobiDB-lite"/>
    </source>
</evidence>
<dbReference type="SUPFAM" id="SSF54695">
    <property type="entry name" value="POZ domain"/>
    <property type="match status" value="1"/>
</dbReference>
<feature type="compositionally biased region" description="Low complexity" evidence="4">
    <location>
        <begin position="46"/>
        <end position="55"/>
    </location>
</feature>
<evidence type="ECO:0000259" key="5">
    <source>
        <dbReference type="PROSITE" id="PS50097"/>
    </source>
</evidence>
<evidence type="ECO:0000313" key="6">
    <source>
        <dbReference type="EMBL" id="KAI5081639.1"/>
    </source>
</evidence>
<feature type="region of interest" description="Disordered" evidence="4">
    <location>
        <begin position="1"/>
        <end position="108"/>
    </location>
</feature>
<dbReference type="InterPro" id="IPR038920">
    <property type="entry name" value="At3g05675-like"/>
</dbReference>
<organism evidence="6 7">
    <name type="scientific">Adiantum capillus-veneris</name>
    <name type="common">Maidenhair fern</name>
    <dbReference type="NCBI Taxonomy" id="13818"/>
    <lineage>
        <taxon>Eukaryota</taxon>
        <taxon>Viridiplantae</taxon>
        <taxon>Streptophyta</taxon>
        <taxon>Embryophyta</taxon>
        <taxon>Tracheophyta</taxon>
        <taxon>Polypodiopsida</taxon>
        <taxon>Polypodiidae</taxon>
        <taxon>Polypodiales</taxon>
        <taxon>Pteridineae</taxon>
        <taxon>Pteridaceae</taxon>
        <taxon>Vittarioideae</taxon>
        <taxon>Adiantum</taxon>
    </lineage>
</organism>